<protein>
    <submittedName>
        <fullName evidence="1">3328_t:CDS:1</fullName>
    </submittedName>
</protein>
<gene>
    <name evidence="1" type="ORF">AMORRO_LOCUS5642</name>
</gene>
<comment type="caution">
    <text evidence="1">The sequence shown here is derived from an EMBL/GenBank/DDBJ whole genome shotgun (WGS) entry which is preliminary data.</text>
</comment>
<reference evidence="1" key="1">
    <citation type="submission" date="2021-06" db="EMBL/GenBank/DDBJ databases">
        <authorList>
            <person name="Kallberg Y."/>
            <person name="Tangrot J."/>
            <person name="Rosling A."/>
        </authorList>
    </citation>
    <scope>NUCLEOTIDE SEQUENCE</scope>
    <source>
        <strain evidence="1">CL551</strain>
    </source>
</reference>
<organism evidence="1 2">
    <name type="scientific">Acaulospora morrowiae</name>
    <dbReference type="NCBI Taxonomy" id="94023"/>
    <lineage>
        <taxon>Eukaryota</taxon>
        <taxon>Fungi</taxon>
        <taxon>Fungi incertae sedis</taxon>
        <taxon>Mucoromycota</taxon>
        <taxon>Glomeromycotina</taxon>
        <taxon>Glomeromycetes</taxon>
        <taxon>Diversisporales</taxon>
        <taxon>Acaulosporaceae</taxon>
        <taxon>Acaulospora</taxon>
    </lineage>
</organism>
<dbReference type="EMBL" id="CAJVPV010003463">
    <property type="protein sequence ID" value="CAG8552538.1"/>
    <property type="molecule type" value="Genomic_DNA"/>
</dbReference>
<evidence type="ECO:0000313" key="2">
    <source>
        <dbReference type="Proteomes" id="UP000789342"/>
    </source>
</evidence>
<dbReference type="AlphaFoldDB" id="A0A9N9FQC3"/>
<sequence>MLIKEEGLSLDYHVRLDDGALDESPAQFTVHVPHPNSTIRTVIGGLEKGPSDDRQTHLSLCTVLDVVFYDISVTSPPPSVLLTPFTNTS</sequence>
<evidence type="ECO:0000313" key="1">
    <source>
        <dbReference type="EMBL" id="CAG8552538.1"/>
    </source>
</evidence>
<name>A0A9N9FQC3_9GLOM</name>
<proteinExistence type="predicted"/>
<keyword evidence="2" id="KW-1185">Reference proteome</keyword>
<dbReference type="Proteomes" id="UP000789342">
    <property type="component" value="Unassembled WGS sequence"/>
</dbReference>
<accession>A0A9N9FQC3</accession>